<dbReference type="Gene3D" id="3.30.710.10">
    <property type="entry name" value="Potassium Channel Kv1.1, Chain A"/>
    <property type="match status" value="1"/>
</dbReference>
<protein>
    <recommendedName>
        <fullName evidence="1">BTB domain-containing protein</fullName>
    </recommendedName>
</protein>
<keyword evidence="3" id="KW-1185">Reference proteome</keyword>
<dbReference type="Proteomes" id="UP000603453">
    <property type="component" value="Unassembled WGS sequence"/>
</dbReference>
<dbReference type="SUPFAM" id="SSF54695">
    <property type="entry name" value="POZ domain"/>
    <property type="match status" value="1"/>
</dbReference>
<sequence>MSRDIPPKDSTVIKLNVGGITYHTTYGTLKMSPYFRQLLFNGTAGLDKLENGEILIDRDGYLFNRILEYLRCSEVSDNELEELRNEAEFYMLREMIECIDNMLVQRSYSVKKEYMLTTLEELKQLFSLSSKNENVGIDPLYKDYELISVVDYAELKLKCTRHNEFISECQKKDRRDCHQHVQLDGTYQVSKLLVAKKLDTNPERAQ</sequence>
<dbReference type="CDD" id="cd18316">
    <property type="entry name" value="BTB_POZ_KCTD-like"/>
    <property type="match status" value="1"/>
</dbReference>
<dbReference type="EMBL" id="JAEPRD010000228">
    <property type="protein sequence ID" value="KAG2193558.1"/>
    <property type="molecule type" value="Genomic_DNA"/>
</dbReference>
<dbReference type="InterPro" id="IPR003131">
    <property type="entry name" value="T1-type_BTB"/>
</dbReference>
<dbReference type="PANTHER" id="PTHR11145:SF8">
    <property type="entry name" value="RE57120P"/>
    <property type="match status" value="1"/>
</dbReference>
<accession>A0A8H7QL35</accession>
<dbReference type="Pfam" id="PF02214">
    <property type="entry name" value="BTB_2"/>
    <property type="match status" value="1"/>
</dbReference>
<comment type="caution">
    <text evidence="2">The sequence shown here is derived from an EMBL/GenBank/DDBJ whole genome shotgun (WGS) entry which is preliminary data.</text>
</comment>
<dbReference type="AlphaFoldDB" id="A0A8H7QL35"/>
<dbReference type="SMART" id="SM00225">
    <property type="entry name" value="BTB"/>
    <property type="match status" value="1"/>
</dbReference>
<evidence type="ECO:0000313" key="2">
    <source>
        <dbReference type="EMBL" id="KAG2193558.1"/>
    </source>
</evidence>
<organism evidence="2 3">
    <name type="scientific">Mucor saturninus</name>
    <dbReference type="NCBI Taxonomy" id="64648"/>
    <lineage>
        <taxon>Eukaryota</taxon>
        <taxon>Fungi</taxon>
        <taxon>Fungi incertae sedis</taxon>
        <taxon>Mucoromycota</taxon>
        <taxon>Mucoromycotina</taxon>
        <taxon>Mucoromycetes</taxon>
        <taxon>Mucorales</taxon>
        <taxon>Mucorineae</taxon>
        <taxon>Mucoraceae</taxon>
        <taxon>Mucor</taxon>
    </lineage>
</organism>
<dbReference type="InterPro" id="IPR045068">
    <property type="entry name" value="BACURD1-3"/>
</dbReference>
<dbReference type="OrthoDB" id="2414723at2759"/>
<dbReference type="GO" id="GO:0051260">
    <property type="term" value="P:protein homooligomerization"/>
    <property type="evidence" value="ECO:0007669"/>
    <property type="project" value="InterPro"/>
</dbReference>
<dbReference type="InterPro" id="IPR011333">
    <property type="entry name" value="SKP1/BTB/POZ_sf"/>
</dbReference>
<dbReference type="PANTHER" id="PTHR11145">
    <property type="entry name" value="BTB/POZ DOMAIN-CONTAINING ADAPTER FOR CUL3-MEDIATED RHOA DEGRADATION PROTEIN FAMILY MEMBER"/>
    <property type="match status" value="1"/>
</dbReference>
<name>A0A8H7QL35_9FUNG</name>
<evidence type="ECO:0000313" key="3">
    <source>
        <dbReference type="Proteomes" id="UP000603453"/>
    </source>
</evidence>
<proteinExistence type="predicted"/>
<gene>
    <name evidence="2" type="ORF">INT47_010336</name>
</gene>
<dbReference type="InterPro" id="IPR000210">
    <property type="entry name" value="BTB/POZ_dom"/>
</dbReference>
<reference evidence="2" key="1">
    <citation type="submission" date="2020-12" db="EMBL/GenBank/DDBJ databases">
        <title>Metabolic potential, ecology and presence of endohyphal bacteria is reflected in genomic diversity of Mucoromycotina.</title>
        <authorList>
            <person name="Muszewska A."/>
            <person name="Okrasinska A."/>
            <person name="Steczkiewicz K."/>
            <person name="Drgas O."/>
            <person name="Orlowska M."/>
            <person name="Perlinska-Lenart U."/>
            <person name="Aleksandrzak-Piekarczyk T."/>
            <person name="Szatraj K."/>
            <person name="Zielenkiewicz U."/>
            <person name="Pilsyk S."/>
            <person name="Malc E."/>
            <person name="Mieczkowski P."/>
            <person name="Kruszewska J.S."/>
            <person name="Biernat P."/>
            <person name="Pawlowska J."/>
        </authorList>
    </citation>
    <scope>NUCLEOTIDE SEQUENCE</scope>
    <source>
        <strain evidence="2">WA0000017839</strain>
    </source>
</reference>
<evidence type="ECO:0000259" key="1">
    <source>
        <dbReference type="SMART" id="SM00225"/>
    </source>
</evidence>
<feature type="domain" description="BTB" evidence="1">
    <location>
        <begin position="11"/>
        <end position="107"/>
    </location>
</feature>